<dbReference type="OrthoDB" id="9767568at2"/>
<dbReference type="InterPro" id="IPR000537">
    <property type="entry name" value="UbiA_prenyltransferase"/>
</dbReference>
<dbReference type="Gene3D" id="1.10.357.140">
    <property type="entry name" value="UbiA prenyltransferase"/>
    <property type="match status" value="1"/>
</dbReference>
<sequence length="272" mass="29871">MAFLDGVWSPSKAGLILVAGILLQAGVNLINDYADLTTHPQLNNKKASSLLAARQIVRNFQLGLLAILLAAVIGFYLVIQSDPLLLWICVIGFVGCLGYTLPPLSFKHRGLGVVLVFWLMGVLMVKGSYLALGANFNLQVVLMSLPISCLVSLLLLSNELRDYEVDAAQHITTLTVKIGYEKAQWLYIGLLVMSVLVSLALWLFGLLPTPYWLILSLPFLIKPFRLLSAEPAARMALTPATARFLLLFGLCFALTLVQPILIGVFYTFYTNT</sequence>
<dbReference type="PIRSF" id="PIRSF005355">
    <property type="entry name" value="UBIAD1"/>
    <property type="match status" value="1"/>
</dbReference>
<keyword evidence="3" id="KW-0474">Menaquinone biosynthesis</keyword>
<feature type="transmembrane region" description="Helical" evidence="9">
    <location>
        <begin position="113"/>
        <end position="132"/>
    </location>
</feature>
<dbReference type="Pfam" id="PF01040">
    <property type="entry name" value="UbiA"/>
    <property type="match status" value="1"/>
</dbReference>
<dbReference type="GO" id="GO:0009234">
    <property type="term" value="P:menaquinone biosynthetic process"/>
    <property type="evidence" value="ECO:0007669"/>
    <property type="project" value="UniProtKB-UniPathway"/>
</dbReference>
<evidence type="ECO:0000256" key="6">
    <source>
        <dbReference type="ARBA" id="ARBA00022692"/>
    </source>
</evidence>
<dbReference type="InterPro" id="IPR044878">
    <property type="entry name" value="UbiA_sf"/>
</dbReference>
<evidence type="ECO:0000256" key="7">
    <source>
        <dbReference type="ARBA" id="ARBA00022989"/>
    </source>
</evidence>
<name>W9V763_9GAMM</name>
<evidence type="ECO:0000256" key="2">
    <source>
        <dbReference type="ARBA" id="ARBA00004863"/>
    </source>
</evidence>
<evidence type="ECO:0000256" key="8">
    <source>
        <dbReference type="ARBA" id="ARBA00023136"/>
    </source>
</evidence>
<dbReference type="STRING" id="1229521.D791_00087"/>
<keyword evidence="6 9" id="KW-0812">Transmembrane</keyword>
<dbReference type="EMBL" id="AONB01000001">
    <property type="protein sequence ID" value="EXJ12746.1"/>
    <property type="molecule type" value="Genomic_DNA"/>
</dbReference>
<dbReference type="UniPathway" id="UPA00079"/>
<comment type="pathway">
    <text evidence="2">Quinol/quinone metabolism; menaquinone biosynthesis.</text>
</comment>
<keyword evidence="11" id="KW-1185">Reference proteome</keyword>
<evidence type="ECO:0000256" key="4">
    <source>
        <dbReference type="ARBA" id="ARBA00022475"/>
    </source>
</evidence>
<accession>W9V763</accession>
<organism evidence="10 11">
    <name type="scientific">Nitrincola nitratireducens</name>
    <dbReference type="NCBI Taxonomy" id="1229521"/>
    <lineage>
        <taxon>Bacteria</taxon>
        <taxon>Pseudomonadati</taxon>
        <taxon>Pseudomonadota</taxon>
        <taxon>Gammaproteobacteria</taxon>
        <taxon>Oceanospirillales</taxon>
        <taxon>Oceanospirillaceae</taxon>
        <taxon>Nitrincola</taxon>
    </lineage>
</organism>
<feature type="transmembrane region" description="Helical" evidence="9">
    <location>
        <begin position="56"/>
        <end position="78"/>
    </location>
</feature>
<feature type="transmembrane region" description="Helical" evidence="9">
    <location>
        <begin position="185"/>
        <end position="205"/>
    </location>
</feature>
<dbReference type="CDD" id="cd13962">
    <property type="entry name" value="PT_UbiA_UBIAD1"/>
    <property type="match status" value="1"/>
</dbReference>
<protein>
    <submittedName>
        <fullName evidence="10">1,4-dihydroxy-2-naphthoate octaprenyltransferase</fullName>
        <ecNumber evidence="10">2.5.1.74</ecNumber>
    </submittedName>
</protein>
<dbReference type="AlphaFoldDB" id="W9V763"/>
<dbReference type="PATRIC" id="fig|1229521.3.peg.90"/>
<evidence type="ECO:0000256" key="9">
    <source>
        <dbReference type="SAM" id="Phobius"/>
    </source>
</evidence>
<feature type="transmembrane region" description="Helical" evidence="9">
    <location>
        <begin position="138"/>
        <end position="156"/>
    </location>
</feature>
<feature type="transmembrane region" description="Helical" evidence="9">
    <location>
        <begin position="13"/>
        <end position="35"/>
    </location>
</feature>
<feature type="transmembrane region" description="Helical" evidence="9">
    <location>
        <begin position="84"/>
        <end position="101"/>
    </location>
</feature>
<evidence type="ECO:0000313" key="11">
    <source>
        <dbReference type="Proteomes" id="UP000019464"/>
    </source>
</evidence>
<dbReference type="EC" id="2.5.1.74" evidence="10"/>
<evidence type="ECO:0000313" key="10">
    <source>
        <dbReference type="EMBL" id="EXJ12746.1"/>
    </source>
</evidence>
<evidence type="ECO:0000256" key="5">
    <source>
        <dbReference type="ARBA" id="ARBA00022679"/>
    </source>
</evidence>
<evidence type="ECO:0000256" key="1">
    <source>
        <dbReference type="ARBA" id="ARBA00004141"/>
    </source>
</evidence>
<dbReference type="GO" id="GO:0016020">
    <property type="term" value="C:membrane"/>
    <property type="evidence" value="ECO:0007669"/>
    <property type="project" value="UniProtKB-SubCell"/>
</dbReference>
<dbReference type="PANTHER" id="PTHR13929">
    <property type="entry name" value="1,4-DIHYDROXY-2-NAPHTHOATE OCTAPRENYLTRANSFERASE"/>
    <property type="match status" value="1"/>
</dbReference>
<dbReference type="InterPro" id="IPR026046">
    <property type="entry name" value="UBIAD1"/>
</dbReference>
<comment type="caution">
    <text evidence="10">The sequence shown here is derived from an EMBL/GenBank/DDBJ whole genome shotgun (WGS) entry which is preliminary data.</text>
</comment>
<dbReference type="PANTHER" id="PTHR13929:SF0">
    <property type="entry name" value="UBIA PRENYLTRANSFERASE DOMAIN-CONTAINING PROTEIN 1"/>
    <property type="match status" value="1"/>
</dbReference>
<reference evidence="10 11" key="2">
    <citation type="journal article" date="2015" name="Syst. Appl. Microbiol.">
        <title>Nitrincola nitratireducens sp. nov. isolated from a haloalkaline crater lake.</title>
        <authorList>
            <person name="Singh A."/>
            <person name="Vaidya B."/>
            <person name="Tanuku N.R."/>
            <person name="Pinnaka A.K."/>
        </authorList>
    </citation>
    <scope>NUCLEOTIDE SEQUENCE [LARGE SCALE GENOMIC DNA]</scope>
    <source>
        <strain evidence="10 11">AK23</strain>
    </source>
</reference>
<gene>
    <name evidence="10" type="primary">menA</name>
    <name evidence="10" type="ORF">D791_00087</name>
</gene>
<keyword evidence="5 10" id="KW-0808">Transferase</keyword>
<feature type="transmembrane region" description="Helical" evidence="9">
    <location>
        <begin position="244"/>
        <end position="269"/>
    </location>
</feature>
<reference evidence="11" key="1">
    <citation type="submission" date="2012-11" db="EMBL/GenBank/DDBJ databases">
        <authorList>
            <person name="Singh A."/>
            <person name="Pinnaka A.K."/>
            <person name="Vaidya B."/>
        </authorList>
    </citation>
    <scope>NUCLEOTIDE SEQUENCE [LARGE SCALE GENOMIC DNA]</scope>
    <source>
        <strain evidence="11">AK23</strain>
    </source>
</reference>
<keyword evidence="7 9" id="KW-1133">Transmembrane helix</keyword>
<dbReference type="GO" id="GO:0042371">
    <property type="term" value="P:vitamin K biosynthetic process"/>
    <property type="evidence" value="ECO:0007669"/>
    <property type="project" value="TreeGrafter"/>
</dbReference>
<keyword evidence="4" id="KW-1003">Cell membrane</keyword>
<keyword evidence="8 9" id="KW-0472">Membrane</keyword>
<evidence type="ECO:0000256" key="3">
    <source>
        <dbReference type="ARBA" id="ARBA00022428"/>
    </source>
</evidence>
<dbReference type="Proteomes" id="UP000019464">
    <property type="component" value="Unassembled WGS sequence"/>
</dbReference>
<dbReference type="GO" id="GO:0046428">
    <property type="term" value="F:1,4-dihydroxy-2-naphthoate polyprenyltransferase activity"/>
    <property type="evidence" value="ECO:0007669"/>
    <property type="project" value="UniProtKB-EC"/>
</dbReference>
<proteinExistence type="predicted"/>
<comment type="subcellular location">
    <subcellularLocation>
        <location evidence="1">Membrane</location>
        <topology evidence="1">Multi-pass membrane protein</topology>
    </subcellularLocation>
</comment>